<evidence type="ECO:0000313" key="1">
    <source>
        <dbReference type="Proteomes" id="UP000887565"/>
    </source>
</evidence>
<evidence type="ECO:0000313" key="2">
    <source>
        <dbReference type="WBParaSite" id="nRc.2.0.1.t13654-RA"/>
    </source>
</evidence>
<sequence>MTTIWIAIELSNSVPPPEVSTEMPVLIFSHAKVKNLVMIDDGTFANRKSEF</sequence>
<reference evidence="2" key="1">
    <citation type="submission" date="2022-11" db="UniProtKB">
        <authorList>
            <consortium name="WormBaseParasite"/>
        </authorList>
    </citation>
    <scope>IDENTIFICATION</scope>
</reference>
<proteinExistence type="predicted"/>
<dbReference type="Proteomes" id="UP000887565">
    <property type="component" value="Unplaced"/>
</dbReference>
<name>A0A915IIL1_ROMCU</name>
<protein>
    <submittedName>
        <fullName evidence="2">Uncharacterized protein</fullName>
    </submittedName>
</protein>
<keyword evidence="1" id="KW-1185">Reference proteome</keyword>
<organism evidence="1 2">
    <name type="scientific">Romanomermis culicivorax</name>
    <name type="common">Nematode worm</name>
    <dbReference type="NCBI Taxonomy" id="13658"/>
    <lineage>
        <taxon>Eukaryota</taxon>
        <taxon>Metazoa</taxon>
        <taxon>Ecdysozoa</taxon>
        <taxon>Nematoda</taxon>
        <taxon>Enoplea</taxon>
        <taxon>Dorylaimia</taxon>
        <taxon>Mermithida</taxon>
        <taxon>Mermithoidea</taxon>
        <taxon>Mermithidae</taxon>
        <taxon>Romanomermis</taxon>
    </lineage>
</organism>
<dbReference type="AlphaFoldDB" id="A0A915IIL1"/>
<dbReference type="WBParaSite" id="nRc.2.0.1.t13654-RA">
    <property type="protein sequence ID" value="nRc.2.0.1.t13654-RA"/>
    <property type="gene ID" value="nRc.2.0.1.g13654"/>
</dbReference>
<accession>A0A915IIL1</accession>